<dbReference type="PRINTS" id="PR00722">
    <property type="entry name" value="CHYMOTRYPSIN"/>
</dbReference>
<dbReference type="PROSITE" id="PS50240">
    <property type="entry name" value="TRYPSIN_DOM"/>
    <property type="match status" value="1"/>
</dbReference>
<dbReference type="SUPFAM" id="SSF50494">
    <property type="entry name" value="Trypsin-like serine proteases"/>
    <property type="match status" value="1"/>
</dbReference>
<feature type="signal peptide" evidence="2">
    <location>
        <begin position="1"/>
        <end position="22"/>
    </location>
</feature>
<dbReference type="EMBL" id="LPXN01000100">
    <property type="protein sequence ID" value="KZD09072.1"/>
    <property type="molecule type" value="Genomic_DNA"/>
</dbReference>
<dbReference type="Gene3D" id="2.40.10.10">
    <property type="entry name" value="Trypsin-like serine proteases"/>
    <property type="match status" value="2"/>
</dbReference>
<dbReference type="RefSeq" id="WP_067555069.1">
    <property type="nucleotide sequence ID" value="NZ_LPXN01000100.1"/>
</dbReference>
<dbReference type="AlphaFoldDB" id="A0A154W6A9"/>
<keyword evidence="1 2" id="KW-0732">Signal</keyword>
<proteinExistence type="predicted"/>
<organism evidence="4 5">
    <name type="scientific">Oceanibaculum pacificum</name>
    <dbReference type="NCBI Taxonomy" id="580166"/>
    <lineage>
        <taxon>Bacteria</taxon>
        <taxon>Pseudomonadati</taxon>
        <taxon>Pseudomonadota</taxon>
        <taxon>Alphaproteobacteria</taxon>
        <taxon>Rhodospirillales</taxon>
        <taxon>Oceanibaculaceae</taxon>
        <taxon>Oceanibaculum</taxon>
    </lineage>
</organism>
<dbReference type="SMART" id="SM00020">
    <property type="entry name" value="Tryp_SPc"/>
    <property type="match status" value="1"/>
</dbReference>
<sequence>MRRSLAALLICLAALAATAARAEELPRSTLVFGADDRRMAGDLPAAIGRLNVAGFAKRTQCSGTLIAPDIVATAAHCVLDRATGKPVAAARLHFLAGLGPDGHEAHGQGRCIRLPDDKADVALVRLARALPIKPIALLHTPLAAGDAVTHAGYALDRPYAVSAHRDCHVLRPQGGMLLTDCDTNHGQSGGPLLARRDGTDFLAGIMVGVAPGKYSAAVSVPAWKAMLETPVCPR</sequence>
<dbReference type="Pfam" id="PF13365">
    <property type="entry name" value="Trypsin_2"/>
    <property type="match status" value="1"/>
</dbReference>
<dbReference type="InterPro" id="IPR043504">
    <property type="entry name" value="Peptidase_S1_PA_chymotrypsin"/>
</dbReference>
<evidence type="ECO:0000256" key="1">
    <source>
        <dbReference type="ARBA" id="ARBA00022729"/>
    </source>
</evidence>
<gene>
    <name evidence="4" type="ORF">AUP43_07660</name>
</gene>
<evidence type="ECO:0000313" key="5">
    <source>
        <dbReference type="Proteomes" id="UP000076400"/>
    </source>
</evidence>
<keyword evidence="5" id="KW-1185">Reference proteome</keyword>
<feature type="domain" description="Peptidase S1" evidence="3">
    <location>
        <begin position="31"/>
        <end position="223"/>
    </location>
</feature>
<evidence type="ECO:0000256" key="2">
    <source>
        <dbReference type="SAM" id="SignalP"/>
    </source>
</evidence>
<dbReference type="STRING" id="580166.AUP43_07660"/>
<evidence type="ECO:0000259" key="3">
    <source>
        <dbReference type="PROSITE" id="PS50240"/>
    </source>
</evidence>
<dbReference type="InterPro" id="IPR001254">
    <property type="entry name" value="Trypsin_dom"/>
</dbReference>
<dbReference type="GO" id="GO:0004252">
    <property type="term" value="F:serine-type endopeptidase activity"/>
    <property type="evidence" value="ECO:0007669"/>
    <property type="project" value="InterPro"/>
</dbReference>
<accession>A0A154W6A9</accession>
<dbReference type="Proteomes" id="UP000076400">
    <property type="component" value="Unassembled WGS sequence"/>
</dbReference>
<dbReference type="InterPro" id="IPR050966">
    <property type="entry name" value="Glutamyl_endopeptidase"/>
</dbReference>
<feature type="chain" id="PRO_5007602277" description="Peptidase S1 domain-containing protein" evidence="2">
    <location>
        <begin position="23"/>
        <end position="234"/>
    </location>
</feature>
<dbReference type="OrthoDB" id="267336at2"/>
<dbReference type="GO" id="GO:0006508">
    <property type="term" value="P:proteolysis"/>
    <property type="evidence" value="ECO:0007669"/>
    <property type="project" value="InterPro"/>
</dbReference>
<dbReference type="InterPro" id="IPR001314">
    <property type="entry name" value="Peptidase_S1A"/>
</dbReference>
<reference evidence="4 5" key="1">
    <citation type="submission" date="2015-12" db="EMBL/GenBank/DDBJ databases">
        <title>Genome sequence of Oceanibaculum pacificum MCCC 1A02656.</title>
        <authorList>
            <person name="Lu L."/>
            <person name="Lai Q."/>
            <person name="Shao Z."/>
            <person name="Qian P."/>
        </authorList>
    </citation>
    <scope>NUCLEOTIDE SEQUENCE [LARGE SCALE GENOMIC DNA]</scope>
    <source>
        <strain evidence="4 5">MCCC 1A02656</strain>
    </source>
</reference>
<name>A0A154W6A9_9PROT</name>
<protein>
    <recommendedName>
        <fullName evidence="3">Peptidase S1 domain-containing protein</fullName>
    </recommendedName>
</protein>
<dbReference type="PANTHER" id="PTHR15462:SF8">
    <property type="entry name" value="SERINE PROTEASE"/>
    <property type="match status" value="1"/>
</dbReference>
<dbReference type="PANTHER" id="PTHR15462">
    <property type="entry name" value="SERINE PROTEASE"/>
    <property type="match status" value="1"/>
</dbReference>
<evidence type="ECO:0000313" key="4">
    <source>
        <dbReference type="EMBL" id="KZD09072.1"/>
    </source>
</evidence>
<dbReference type="InterPro" id="IPR009003">
    <property type="entry name" value="Peptidase_S1_PA"/>
</dbReference>
<comment type="caution">
    <text evidence="4">The sequence shown here is derived from an EMBL/GenBank/DDBJ whole genome shotgun (WGS) entry which is preliminary data.</text>
</comment>